<keyword evidence="2 4" id="KW-0479">Metal-binding</keyword>
<evidence type="ECO:0000313" key="7">
    <source>
        <dbReference type="Proteomes" id="UP001083770"/>
    </source>
</evidence>
<evidence type="ECO:0000256" key="1">
    <source>
        <dbReference type="ARBA" id="ARBA00022617"/>
    </source>
</evidence>
<dbReference type="Gene3D" id="1.10.760.10">
    <property type="entry name" value="Cytochrome c-like domain"/>
    <property type="match status" value="1"/>
</dbReference>
<evidence type="ECO:0000256" key="2">
    <source>
        <dbReference type="ARBA" id="ARBA00022723"/>
    </source>
</evidence>
<evidence type="ECO:0000256" key="4">
    <source>
        <dbReference type="PROSITE-ProRule" id="PRU00433"/>
    </source>
</evidence>
<organism evidence="6 7">
    <name type="scientific">Henriciella marina</name>
    <dbReference type="NCBI Taxonomy" id="453851"/>
    <lineage>
        <taxon>Bacteria</taxon>
        <taxon>Pseudomonadati</taxon>
        <taxon>Pseudomonadota</taxon>
        <taxon>Alphaproteobacteria</taxon>
        <taxon>Hyphomonadales</taxon>
        <taxon>Hyphomonadaceae</taxon>
        <taxon>Henriciella</taxon>
    </lineage>
</organism>
<gene>
    <name evidence="6" type="ORF">O4G74_10430</name>
</gene>
<keyword evidence="1 4" id="KW-0349">Heme</keyword>
<reference evidence="6" key="1">
    <citation type="submission" date="2022-12" db="EMBL/GenBank/DDBJ databases">
        <title>Bacterial isolates from different developmental stages of Nematostella vectensis.</title>
        <authorList>
            <person name="Fraune S."/>
        </authorList>
    </citation>
    <scope>NUCLEOTIDE SEQUENCE</scope>
    <source>
        <strain evidence="6">G21632-S1</strain>
    </source>
</reference>
<proteinExistence type="predicted"/>
<dbReference type="SUPFAM" id="SSF46626">
    <property type="entry name" value="Cytochrome c"/>
    <property type="match status" value="1"/>
</dbReference>
<dbReference type="EMBL" id="JAPWGW010000003">
    <property type="protein sequence ID" value="MCZ4298476.1"/>
    <property type="molecule type" value="Genomic_DNA"/>
</dbReference>
<sequence length="164" mass="17500">MDKAASADQDGNLSQVWRDEGMKTSWRVMGILAAGLLPLAACGTSEEMGTPAAEPVEEAPNLAVSEPVSQAEAMPANELVGQGEAIAETLCAGCHAIGLTGESQHAQAMPFREISWHYPVEVLAEPFGEGIMVGHPEMPQWQFEPEQIDALLAYLETVQVPEEG</sequence>
<dbReference type="PROSITE" id="PS51007">
    <property type="entry name" value="CYTC"/>
    <property type="match status" value="1"/>
</dbReference>
<evidence type="ECO:0000313" key="6">
    <source>
        <dbReference type="EMBL" id="MCZ4298476.1"/>
    </source>
</evidence>
<dbReference type="Proteomes" id="UP001083770">
    <property type="component" value="Unassembled WGS sequence"/>
</dbReference>
<dbReference type="InterPro" id="IPR036909">
    <property type="entry name" value="Cyt_c-like_dom_sf"/>
</dbReference>
<keyword evidence="3 4" id="KW-0408">Iron</keyword>
<name>A0ABT4LVS8_9PROT</name>
<keyword evidence="7" id="KW-1185">Reference proteome</keyword>
<dbReference type="Pfam" id="PF00034">
    <property type="entry name" value="Cytochrom_C"/>
    <property type="match status" value="1"/>
</dbReference>
<accession>A0ABT4LVS8</accession>
<evidence type="ECO:0000256" key="3">
    <source>
        <dbReference type="ARBA" id="ARBA00023004"/>
    </source>
</evidence>
<comment type="caution">
    <text evidence="6">The sequence shown here is derived from an EMBL/GenBank/DDBJ whole genome shotgun (WGS) entry which is preliminary data.</text>
</comment>
<dbReference type="RefSeq" id="WP_269402549.1">
    <property type="nucleotide sequence ID" value="NZ_JAPWGW010000003.1"/>
</dbReference>
<feature type="domain" description="Cytochrome c" evidence="5">
    <location>
        <begin position="78"/>
        <end position="159"/>
    </location>
</feature>
<evidence type="ECO:0000259" key="5">
    <source>
        <dbReference type="PROSITE" id="PS51007"/>
    </source>
</evidence>
<protein>
    <submittedName>
        <fullName evidence="6">Cytochrome c</fullName>
    </submittedName>
</protein>
<dbReference type="InterPro" id="IPR009056">
    <property type="entry name" value="Cyt_c-like_dom"/>
</dbReference>